<name>G3GTA1_CRIGR</name>
<gene>
    <name evidence="1" type="ORF">I79_000877</name>
</gene>
<accession>G3GTA1</accession>
<evidence type="ECO:0000313" key="1">
    <source>
        <dbReference type="EMBL" id="EGV94488.1"/>
    </source>
</evidence>
<proteinExistence type="predicted"/>
<dbReference type="Proteomes" id="UP000001075">
    <property type="component" value="Unassembled WGS sequence"/>
</dbReference>
<dbReference type="InParanoid" id="G3GTA1"/>
<organism evidence="1 2">
    <name type="scientific">Cricetulus griseus</name>
    <name type="common">Chinese hamster</name>
    <name type="synonym">Cricetulus barabensis griseus</name>
    <dbReference type="NCBI Taxonomy" id="10029"/>
    <lineage>
        <taxon>Eukaryota</taxon>
        <taxon>Metazoa</taxon>
        <taxon>Chordata</taxon>
        <taxon>Craniata</taxon>
        <taxon>Vertebrata</taxon>
        <taxon>Euteleostomi</taxon>
        <taxon>Mammalia</taxon>
        <taxon>Eutheria</taxon>
        <taxon>Euarchontoglires</taxon>
        <taxon>Glires</taxon>
        <taxon>Rodentia</taxon>
        <taxon>Myomorpha</taxon>
        <taxon>Muroidea</taxon>
        <taxon>Cricetidae</taxon>
        <taxon>Cricetinae</taxon>
        <taxon>Cricetulus</taxon>
    </lineage>
</organism>
<dbReference type="AlphaFoldDB" id="G3GTA1"/>
<protein>
    <submittedName>
        <fullName evidence="1">Uncharacterized protein</fullName>
    </submittedName>
</protein>
<dbReference type="EMBL" id="JH000018">
    <property type="protein sequence ID" value="EGV94488.1"/>
    <property type="molecule type" value="Genomic_DNA"/>
</dbReference>
<evidence type="ECO:0000313" key="2">
    <source>
        <dbReference type="Proteomes" id="UP000001075"/>
    </source>
</evidence>
<sequence length="63" mass="7136">MAICTVVREPKPVFLQISHTANAIEDSFWSWVCDGLATSDKKRAIFAQIISMMMTELSVLQYL</sequence>
<reference evidence="2" key="1">
    <citation type="journal article" date="2011" name="Nat. Biotechnol.">
        <title>The genomic sequence of the Chinese hamster ovary (CHO)-K1 cell line.</title>
        <authorList>
            <person name="Xu X."/>
            <person name="Nagarajan H."/>
            <person name="Lewis N.E."/>
            <person name="Pan S."/>
            <person name="Cai Z."/>
            <person name="Liu X."/>
            <person name="Chen W."/>
            <person name="Xie M."/>
            <person name="Wang W."/>
            <person name="Hammond S."/>
            <person name="Andersen M.R."/>
            <person name="Neff N."/>
            <person name="Passarelli B."/>
            <person name="Koh W."/>
            <person name="Fan H.C."/>
            <person name="Wang J."/>
            <person name="Gui Y."/>
            <person name="Lee K.H."/>
            <person name="Betenbaugh M.J."/>
            <person name="Quake S.R."/>
            <person name="Famili I."/>
            <person name="Palsson B.O."/>
            <person name="Wang J."/>
        </authorList>
    </citation>
    <scope>NUCLEOTIDE SEQUENCE [LARGE SCALE GENOMIC DNA]</scope>
    <source>
        <strain evidence="2">CHO K1 cell line</strain>
    </source>
</reference>